<sequence>MEDSHFSRLSPELRNAIYNLALFERRPVAVSKNFSVEPPLLRVCKQIRQEAELIFYAINDFNAVLALEKDVIEDKLLIHWLHACSKSKLELINSLTIRVEAPGYDFRAATAGSCDSRRSFSETPVGTSLRKCSFGKRSFEQVVRFTMNGQGDDLSADEFMRLPDSRRRKMHFCALLMMLETAYGVNVETLMDEAGKQMLMELQQKLREERQKNTTAGNVIAADLGSLSAL</sequence>
<accession>A0ACC3MGB4</accession>
<gene>
    <name evidence="1" type="ORF">LTR37_019333</name>
</gene>
<dbReference type="Proteomes" id="UP001281147">
    <property type="component" value="Unassembled WGS sequence"/>
</dbReference>
<keyword evidence="2" id="KW-1185">Reference proteome</keyword>
<proteinExistence type="predicted"/>
<dbReference type="EMBL" id="JAUTXU010000295">
    <property type="protein sequence ID" value="KAK3686935.1"/>
    <property type="molecule type" value="Genomic_DNA"/>
</dbReference>
<reference evidence="1" key="1">
    <citation type="submission" date="2023-07" db="EMBL/GenBank/DDBJ databases">
        <title>Black Yeasts Isolated from many extreme environments.</title>
        <authorList>
            <person name="Coleine C."/>
            <person name="Stajich J.E."/>
            <person name="Selbmann L."/>
        </authorList>
    </citation>
    <scope>NUCLEOTIDE SEQUENCE</scope>
    <source>
        <strain evidence="1">CCFEE 5714</strain>
    </source>
</reference>
<name>A0ACC3MGB4_9PEZI</name>
<protein>
    <submittedName>
        <fullName evidence="1">Uncharacterized protein</fullName>
    </submittedName>
</protein>
<comment type="caution">
    <text evidence="1">The sequence shown here is derived from an EMBL/GenBank/DDBJ whole genome shotgun (WGS) entry which is preliminary data.</text>
</comment>
<evidence type="ECO:0000313" key="1">
    <source>
        <dbReference type="EMBL" id="KAK3686935.1"/>
    </source>
</evidence>
<evidence type="ECO:0000313" key="2">
    <source>
        <dbReference type="Proteomes" id="UP001281147"/>
    </source>
</evidence>
<organism evidence="1 2">
    <name type="scientific">Vermiconidia calcicola</name>
    <dbReference type="NCBI Taxonomy" id="1690605"/>
    <lineage>
        <taxon>Eukaryota</taxon>
        <taxon>Fungi</taxon>
        <taxon>Dikarya</taxon>
        <taxon>Ascomycota</taxon>
        <taxon>Pezizomycotina</taxon>
        <taxon>Dothideomycetes</taxon>
        <taxon>Dothideomycetidae</taxon>
        <taxon>Mycosphaerellales</taxon>
        <taxon>Extremaceae</taxon>
        <taxon>Vermiconidia</taxon>
    </lineage>
</organism>